<accession>A0A9P0TR66</accession>
<protein>
    <recommendedName>
        <fullName evidence="4">Nose resistant-to-fluoxetine protein N-terminal domain-containing protein</fullName>
    </recommendedName>
</protein>
<evidence type="ECO:0000256" key="2">
    <source>
        <dbReference type="SAM" id="Phobius"/>
    </source>
</evidence>
<dbReference type="PANTHER" id="PTHR11161:SF4">
    <property type="entry name" value="DROP DEAD"/>
    <property type="match status" value="1"/>
</dbReference>
<feature type="compositionally biased region" description="Acidic residues" evidence="1">
    <location>
        <begin position="1119"/>
        <end position="1151"/>
    </location>
</feature>
<dbReference type="EMBL" id="CALOZG010000075">
    <property type="protein sequence ID" value="CAH4036538.1"/>
    <property type="molecule type" value="Genomic_DNA"/>
</dbReference>
<dbReference type="Pfam" id="PF20146">
    <property type="entry name" value="NRF"/>
    <property type="match status" value="1"/>
</dbReference>
<feature type="transmembrane region" description="Helical" evidence="2">
    <location>
        <begin position="911"/>
        <end position="932"/>
    </location>
</feature>
<feature type="transmembrane region" description="Helical" evidence="2">
    <location>
        <begin position="987"/>
        <end position="1007"/>
    </location>
</feature>
<feature type="transmembrane region" description="Helical" evidence="2">
    <location>
        <begin position="747"/>
        <end position="765"/>
    </location>
</feature>
<feature type="region of interest" description="Disordered" evidence="1">
    <location>
        <begin position="235"/>
        <end position="256"/>
    </location>
</feature>
<keyword evidence="2" id="KW-0812">Transmembrane</keyword>
<keyword evidence="3" id="KW-0732">Signal</keyword>
<feature type="region of interest" description="Disordered" evidence="1">
    <location>
        <begin position="164"/>
        <end position="204"/>
    </location>
</feature>
<feature type="region of interest" description="Disordered" evidence="1">
    <location>
        <begin position="1063"/>
        <end position="1088"/>
    </location>
</feature>
<feature type="compositionally biased region" description="Basic and acidic residues" evidence="1">
    <location>
        <begin position="1063"/>
        <end position="1086"/>
    </location>
</feature>
<evidence type="ECO:0000256" key="1">
    <source>
        <dbReference type="SAM" id="MobiDB-lite"/>
    </source>
</evidence>
<feature type="chain" id="PRO_5040399340" description="Nose resistant-to-fluoxetine protein N-terminal domain-containing protein" evidence="3">
    <location>
        <begin position="24"/>
        <end position="1184"/>
    </location>
</feature>
<keyword evidence="2" id="KW-1133">Transmembrane helix</keyword>
<feature type="transmembrane region" description="Helical" evidence="2">
    <location>
        <begin position="1027"/>
        <end position="1048"/>
    </location>
</feature>
<feature type="transmembrane region" description="Helical" evidence="2">
    <location>
        <begin position="944"/>
        <end position="966"/>
    </location>
</feature>
<feature type="region of interest" description="Disordered" evidence="1">
    <location>
        <begin position="1119"/>
        <end position="1184"/>
    </location>
</feature>
<organism evidence="5 6">
    <name type="scientific">Pieris brassicae</name>
    <name type="common">White butterfly</name>
    <name type="synonym">Large white butterfly</name>
    <dbReference type="NCBI Taxonomy" id="7116"/>
    <lineage>
        <taxon>Eukaryota</taxon>
        <taxon>Metazoa</taxon>
        <taxon>Ecdysozoa</taxon>
        <taxon>Arthropoda</taxon>
        <taxon>Hexapoda</taxon>
        <taxon>Insecta</taxon>
        <taxon>Pterygota</taxon>
        <taxon>Neoptera</taxon>
        <taxon>Endopterygota</taxon>
        <taxon>Lepidoptera</taxon>
        <taxon>Glossata</taxon>
        <taxon>Ditrysia</taxon>
        <taxon>Papilionoidea</taxon>
        <taxon>Pieridae</taxon>
        <taxon>Pierinae</taxon>
        <taxon>Pieris</taxon>
    </lineage>
</organism>
<keyword evidence="2" id="KW-0472">Membrane</keyword>
<dbReference type="InterPro" id="IPR006621">
    <property type="entry name" value="Nose-resist-to-fluoxetine_N"/>
</dbReference>
<dbReference type="SMART" id="SM00703">
    <property type="entry name" value="NRF"/>
    <property type="match status" value="1"/>
</dbReference>
<dbReference type="PANTHER" id="PTHR11161">
    <property type="entry name" value="O-ACYLTRANSFERASE"/>
    <property type="match status" value="1"/>
</dbReference>
<evidence type="ECO:0000313" key="5">
    <source>
        <dbReference type="EMBL" id="CAH4036538.1"/>
    </source>
</evidence>
<feature type="compositionally biased region" description="Basic and acidic residues" evidence="1">
    <location>
        <begin position="241"/>
        <end position="256"/>
    </location>
</feature>
<reference evidence="5" key="1">
    <citation type="submission" date="2022-05" db="EMBL/GenBank/DDBJ databases">
        <authorList>
            <person name="Okamura Y."/>
        </authorList>
    </citation>
    <scope>NUCLEOTIDE SEQUENCE</scope>
</reference>
<feature type="signal peptide" evidence="3">
    <location>
        <begin position="1"/>
        <end position="23"/>
    </location>
</feature>
<dbReference type="Proteomes" id="UP001152562">
    <property type="component" value="Unassembled WGS sequence"/>
</dbReference>
<keyword evidence="6" id="KW-1185">Reference proteome</keyword>
<feature type="compositionally biased region" description="Basic and acidic residues" evidence="1">
    <location>
        <begin position="1152"/>
        <end position="1163"/>
    </location>
</feature>
<sequence length="1184" mass="134850">MVRLRWTLALILISVPILVTVSAFRVRLAHERSDSQKHCASCDVNELNLDQKQSKLSNRHQYEGLKKVVHEKLKTDGKLSADDLSYLHGLSDDKKLSPNIQVKTTKPDVNGGEHIDKNKENSKIIHSDGLKVIKSTFKSDKYIDQDDDDNIIVTATKVKTQIQNEALDTNDDEIDIDDEDNSDSDEVIDNNENDDGKNIENDDSDEHYNEIVHNIQMAKVPPKVEYNAIPPIKRSLSKSEQTADVKDRKKETIKEHSKIENLSKDILESKFKDKRSIVEIKNELKKTTKEVDIKESIVRKIKDQKTKKEADTFSKESNSDELEKIKVKSHLEAGKLQSHIISKDEPVLDIKKVVDKVDEKRNSETLQRVTKDVKVKNKIKADQIKPLTDASHRKFLLQSEFDYFYGFFPTFAPNFSRVHNPECRRHGQILLRQLRGTKLWALNMLDSSGKIPSGLLQGNGIQLGDFDQCLSTRARVQLETGSIVKVQGKYCLVTMDVRAEHQDLEVAIDLLQGRNLIKGRVSDPGHFVPRYSTLSWGVCVPSPCHPDDVEAMIKDSTKRYEKLGISFNIEIDEADCHIQGKGNWWDEWMELPTFLTLCFYGVVLCVVVIATCQDLLSEKSNGDDTDKNEEDNVDDKTKQQDGFISAFSLTRTVKKLIAPVGSEEISSIHGLRAIATIALIIAHKFLPIAHAPYANRVKVAEVVSSPAWSWCRVGWVFTDGFLLLSGALTAYRTSEKTSAFNKLGSKYLRLTPAMLAVIWFYAFIWDHVTVGPMWGGLVTKNANICRERWWWNLFYLQNYFGLESMCAPQTHQLALDMQLSILGSFIVWAIHSNMVGSALFMPIIHLYAAYSRYTMFRDHRLTMIAYHGVSVSQLYRTGRMSYTSILHRSTSYLIGISLGLALRTPAQHSKFVIFIGWVVSTGLWGAVLWAGFDSGYFNYQYNVTFAAQYAALAPIAIGLAFAWLLYAAHNGYSETLSSLLCSRPMLLISRLSYALYLTQFIVFLTNAATTRTSTEFTLLSVVDFQELAAIFLSAVLLTLTLVIPMQSLPNVLFGIKKNNEEKEELQNRTSEINKEENEPELEEKPSIRKPLLAHRELLEEIPEAEVEYEIQRENQSLEEILEEDDNMDEEREDEDLEIIEEEEEPEGGEEDFWAHHDDGRDRDLDEWEWTNGNRDGAQHYRNSR</sequence>
<dbReference type="InterPro" id="IPR052728">
    <property type="entry name" value="O2_lipid_transport_reg"/>
</dbReference>
<dbReference type="AlphaFoldDB" id="A0A9P0TR66"/>
<comment type="caution">
    <text evidence="5">The sequence shown here is derived from an EMBL/GenBank/DDBJ whole genome shotgun (WGS) entry which is preliminary data.</text>
</comment>
<feature type="transmembrane region" description="Helical" evidence="2">
    <location>
        <begin position="591"/>
        <end position="612"/>
    </location>
</feature>
<evidence type="ECO:0000313" key="6">
    <source>
        <dbReference type="Proteomes" id="UP001152562"/>
    </source>
</evidence>
<feature type="compositionally biased region" description="Basic and acidic residues" evidence="1">
    <location>
        <begin position="194"/>
        <end position="204"/>
    </location>
</feature>
<feature type="transmembrane region" description="Helical" evidence="2">
    <location>
        <begin position="825"/>
        <end position="850"/>
    </location>
</feature>
<evidence type="ECO:0000259" key="4">
    <source>
        <dbReference type="SMART" id="SM00703"/>
    </source>
</evidence>
<feature type="compositionally biased region" description="Acidic residues" evidence="1">
    <location>
        <begin position="168"/>
        <end position="193"/>
    </location>
</feature>
<evidence type="ECO:0000256" key="3">
    <source>
        <dbReference type="SAM" id="SignalP"/>
    </source>
</evidence>
<proteinExistence type="predicted"/>
<feature type="domain" description="Nose resistant-to-fluoxetine protein N-terminal" evidence="4">
    <location>
        <begin position="420"/>
        <end position="578"/>
    </location>
</feature>
<gene>
    <name evidence="5" type="ORF">PIBRA_LOCUS12325</name>
</gene>
<name>A0A9P0TR66_PIEBR</name>